<feature type="signal peptide" evidence="6">
    <location>
        <begin position="1"/>
        <end position="27"/>
    </location>
</feature>
<evidence type="ECO:0000256" key="4">
    <source>
        <dbReference type="ARBA" id="ARBA00023136"/>
    </source>
</evidence>
<dbReference type="AlphaFoldDB" id="A0A370NC80"/>
<proteinExistence type="inferred from homology"/>
<evidence type="ECO:0000313" key="8">
    <source>
        <dbReference type="Proteomes" id="UP000254875"/>
    </source>
</evidence>
<reference evidence="8" key="1">
    <citation type="submission" date="2018-05" db="EMBL/GenBank/DDBJ databases">
        <authorList>
            <person name="Feng T."/>
        </authorList>
    </citation>
    <scope>NUCLEOTIDE SEQUENCE [LARGE SCALE GENOMIC DNA]</scope>
    <source>
        <strain evidence="8">S27</strain>
    </source>
</reference>
<sequence length="272" mass="29754">MKKTFRREYRVLLSAAFALLYAGSVWADSGGEDSAGADDSGFTVLSNATNVTHWGLGVGAGVAASPYKNGKTKFSPIPLITFDNKWVHALGTTVDLKIGKWQNVSVALRGVFAIGDGYNNSDAPILNGMENRRGAFWYGPALAWKTAFGTLSGDYLLGGNKGQRAKIDFSKSFDYGNFSFEPHAGVEWLSSKYVNYYYGVRPSEVRAGRPAYTGRAAYEMSIGTRVDYKFTPHQMVILDVGVAHFSSGITNSPIVGRQYIPEARIGYVYQFK</sequence>
<dbReference type="Proteomes" id="UP000254875">
    <property type="component" value="Unassembled WGS sequence"/>
</dbReference>
<dbReference type="EMBL" id="QHKS01000005">
    <property type="protein sequence ID" value="RDK03200.1"/>
    <property type="molecule type" value="Genomic_DNA"/>
</dbReference>
<keyword evidence="5" id="KW-0998">Cell outer membrane</keyword>
<evidence type="ECO:0000256" key="6">
    <source>
        <dbReference type="SAM" id="SignalP"/>
    </source>
</evidence>
<gene>
    <name evidence="7" type="ORF">DLM46_09990</name>
</gene>
<comment type="similarity">
    <text evidence="2">Belongs to the MipA/OmpV family.</text>
</comment>
<evidence type="ECO:0000256" key="1">
    <source>
        <dbReference type="ARBA" id="ARBA00004442"/>
    </source>
</evidence>
<evidence type="ECO:0000256" key="3">
    <source>
        <dbReference type="ARBA" id="ARBA00022729"/>
    </source>
</evidence>
<protein>
    <submittedName>
        <fullName evidence="7">MipA/OmpV family protein</fullName>
    </submittedName>
</protein>
<dbReference type="GO" id="GO:0009279">
    <property type="term" value="C:cell outer membrane"/>
    <property type="evidence" value="ECO:0007669"/>
    <property type="project" value="UniProtKB-SubCell"/>
</dbReference>
<keyword evidence="8" id="KW-1185">Reference proteome</keyword>
<comment type="caution">
    <text evidence="7">The sequence shown here is derived from an EMBL/GenBank/DDBJ whole genome shotgun (WGS) entry which is preliminary data.</text>
</comment>
<accession>A0A370NC80</accession>
<name>A0A370NC80_9BURK</name>
<evidence type="ECO:0000313" key="7">
    <source>
        <dbReference type="EMBL" id="RDK03200.1"/>
    </source>
</evidence>
<dbReference type="Pfam" id="PF06629">
    <property type="entry name" value="MipA"/>
    <property type="match status" value="1"/>
</dbReference>
<dbReference type="InterPro" id="IPR010583">
    <property type="entry name" value="MipA"/>
</dbReference>
<dbReference type="RefSeq" id="WP_115100592.1">
    <property type="nucleotide sequence ID" value="NZ_QHKS01000005.1"/>
</dbReference>
<comment type="subcellular location">
    <subcellularLocation>
        <location evidence="1">Cell outer membrane</location>
    </subcellularLocation>
</comment>
<dbReference type="OrthoDB" id="8562138at2"/>
<keyword evidence="4" id="KW-0472">Membrane</keyword>
<evidence type="ECO:0000256" key="5">
    <source>
        <dbReference type="ARBA" id="ARBA00023237"/>
    </source>
</evidence>
<organism evidence="7 8">
    <name type="scientific">Paraburkholderia lacunae</name>
    <dbReference type="NCBI Taxonomy" id="2211104"/>
    <lineage>
        <taxon>Bacteria</taxon>
        <taxon>Pseudomonadati</taxon>
        <taxon>Pseudomonadota</taxon>
        <taxon>Betaproteobacteria</taxon>
        <taxon>Burkholderiales</taxon>
        <taxon>Burkholderiaceae</taxon>
        <taxon>Paraburkholderia</taxon>
    </lineage>
</organism>
<feature type="chain" id="PRO_5016563227" evidence="6">
    <location>
        <begin position="28"/>
        <end position="272"/>
    </location>
</feature>
<evidence type="ECO:0000256" key="2">
    <source>
        <dbReference type="ARBA" id="ARBA00005722"/>
    </source>
</evidence>
<keyword evidence="3 6" id="KW-0732">Signal</keyword>
<dbReference type="PANTHER" id="PTHR38776">
    <property type="entry name" value="MLTA-INTERACTING PROTEIN-RELATED"/>
    <property type="match status" value="1"/>
</dbReference>
<dbReference type="PANTHER" id="PTHR38776:SF1">
    <property type="entry name" value="MLTA-INTERACTING PROTEIN-RELATED"/>
    <property type="match status" value="1"/>
</dbReference>